<reference evidence="2 3" key="1">
    <citation type="submission" date="2012-08" db="EMBL/GenBank/DDBJ databases">
        <title>The Genome Sequence of Turicella otitidis ATCC 51513.</title>
        <authorList>
            <consortium name="The Broad Institute Genome Sequencing Platform"/>
            <person name="Earl A."/>
            <person name="Ward D."/>
            <person name="Feldgarden M."/>
            <person name="Gevers D."/>
            <person name="Huys G."/>
            <person name="Walker B."/>
            <person name="Young S.K."/>
            <person name="Zeng Q."/>
            <person name="Gargeya S."/>
            <person name="Fitzgerald M."/>
            <person name="Haas B."/>
            <person name="Abouelleil A."/>
            <person name="Alvarado L."/>
            <person name="Arachchi H.M."/>
            <person name="Berlin A.M."/>
            <person name="Chapman S.B."/>
            <person name="Goldberg J."/>
            <person name="Griggs A."/>
            <person name="Gujja S."/>
            <person name="Hansen M."/>
            <person name="Howarth C."/>
            <person name="Imamovic A."/>
            <person name="Larimer J."/>
            <person name="McCowen C."/>
            <person name="Montmayeur A."/>
            <person name="Murphy C."/>
            <person name="Neiman D."/>
            <person name="Pearson M."/>
            <person name="Priest M."/>
            <person name="Roberts A."/>
            <person name="Saif S."/>
            <person name="Shea T."/>
            <person name="Sisk P."/>
            <person name="Sykes S."/>
            <person name="Wortman J."/>
            <person name="Nusbaum C."/>
            <person name="Birren B."/>
        </authorList>
    </citation>
    <scope>NUCLEOTIDE SEQUENCE [LARGE SCALE GENOMIC DNA]</scope>
    <source>
        <strain evidence="2 3">ATCC 51513</strain>
    </source>
</reference>
<dbReference type="HOGENOM" id="CLU_3411790_0_0_11"/>
<sequence length="28" mass="2959">EARSAAEGERPAGGDERRGDADRKSDEA</sequence>
<evidence type="ECO:0000313" key="3">
    <source>
        <dbReference type="Proteomes" id="UP000006078"/>
    </source>
</evidence>
<dbReference type="AlphaFoldDB" id="K0YU65"/>
<protein>
    <submittedName>
        <fullName evidence="2">Uncharacterized protein</fullName>
    </submittedName>
</protein>
<dbReference type="Proteomes" id="UP000006078">
    <property type="component" value="Unassembled WGS sequence"/>
</dbReference>
<evidence type="ECO:0000313" key="2">
    <source>
        <dbReference type="EMBL" id="EJZ83024.1"/>
    </source>
</evidence>
<organism evidence="2 3">
    <name type="scientific">Corynebacterium otitidis ATCC 51513</name>
    <dbReference type="NCBI Taxonomy" id="883169"/>
    <lineage>
        <taxon>Bacteria</taxon>
        <taxon>Bacillati</taxon>
        <taxon>Actinomycetota</taxon>
        <taxon>Actinomycetes</taxon>
        <taxon>Mycobacteriales</taxon>
        <taxon>Corynebacteriaceae</taxon>
        <taxon>Corynebacterium</taxon>
    </lineage>
</organism>
<keyword evidence="3" id="KW-1185">Reference proteome</keyword>
<comment type="caution">
    <text evidence="2">The sequence shown here is derived from an EMBL/GenBank/DDBJ whole genome shotgun (WGS) entry which is preliminary data.</text>
</comment>
<accession>K0YU65</accession>
<gene>
    <name evidence="2" type="ORF">HMPREF9719_00063</name>
</gene>
<name>K0YU65_9CORY</name>
<proteinExistence type="predicted"/>
<feature type="region of interest" description="Disordered" evidence="1">
    <location>
        <begin position="1"/>
        <end position="28"/>
    </location>
</feature>
<dbReference type="EMBL" id="AHAE01000003">
    <property type="protein sequence ID" value="EJZ83024.1"/>
    <property type="molecule type" value="Genomic_DNA"/>
</dbReference>
<feature type="non-terminal residue" evidence="2">
    <location>
        <position position="1"/>
    </location>
</feature>
<evidence type="ECO:0000256" key="1">
    <source>
        <dbReference type="SAM" id="MobiDB-lite"/>
    </source>
</evidence>